<proteinExistence type="predicted"/>
<feature type="transmembrane region" description="Helical" evidence="6">
    <location>
        <begin position="78"/>
        <end position="100"/>
    </location>
</feature>
<dbReference type="Proteomes" id="UP000199537">
    <property type="component" value="Unassembled WGS sequence"/>
</dbReference>
<dbReference type="RefSeq" id="WP_092458362.1">
    <property type="nucleotide sequence ID" value="NZ_FPCJ01000001.1"/>
</dbReference>
<evidence type="ECO:0000313" key="7">
    <source>
        <dbReference type="EMBL" id="SFV30884.1"/>
    </source>
</evidence>
<keyword evidence="5 6" id="KW-0472">Membrane</keyword>
<keyword evidence="8" id="KW-1185">Reference proteome</keyword>
<feature type="transmembrane region" description="Helical" evidence="6">
    <location>
        <begin position="12"/>
        <end position="33"/>
    </location>
</feature>
<evidence type="ECO:0000256" key="6">
    <source>
        <dbReference type="SAM" id="Phobius"/>
    </source>
</evidence>
<dbReference type="PANTHER" id="PTHR30250:SF11">
    <property type="entry name" value="O-ANTIGEN TRANSPORTER-RELATED"/>
    <property type="match status" value="1"/>
</dbReference>
<dbReference type="InterPro" id="IPR050833">
    <property type="entry name" value="Poly_Biosynth_Transport"/>
</dbReference>
<feature type="transmembrane region" description="Helical" evidence="6">
    <location>
        <begin position="437"/>
        <end position="455"/>
    </location>
</feature>
<name>A0A1I7N874_9BACT</name>
<feature type="transmembrane region" description="Helical" evidence="6">
    <location>
        <begin position="467"/>
        <end position="488"/>
    </location>
</feature>
<comment type="subcellular location">
    <subcellularLocation>
        <location evidence="1">Cell membrane</location>
        <topology evidence="1">Multi-pass membrane protein</topology>
    </subcellularLocation>
</comment>
<gene>
    <name evidence="7" type="ORF">SAMN05660895_0918</name>
</gene>
<feature type="transmembrane region" description="Helical" evidence="6">
    <location>
        <begin position="120"/>
        <end position="140"/>
    </location>
</feature>
<dbReference type="InterPro" id="IPR002797">
    <property type="entry name" value="Polysacc_synth"/>
</dbReference>
<evidence type="ECO:0000256" key="1">
    <source>
        <dbReference type="ARBA" id="ARBA00004651"/>
    </source>
</evidence>
<keyword evidence="3 6" id="KW-0812">Transmembrane</keyword>
<feature type="transmembrane region" description="Helical" evidence="6">
    <location>
        <begin position="378"/>
        <end position="397"/>
    </location>
</feature>
<evidence type="ECO:0000256" key="3">
    <source>
        <dbReference type="ARBA" id="ARBA00022692"/>
    </source>
</evidence>
<accession>A0A1I7N874</accession>
<feature type="transmembrane region" description="Helical" evidence="6">
    <location>
        <begin position="190"/>
        <end position="209"/>
    </location>
</feature>
<keyword evidence="2" id="KW-1003">Cell membrane</keyword>
<dbReference type="Pfam" id="PF01943">
    <property type="entry name" value="Polysacc_synt"/>
    <property type="match status" value="1"/>
</dbReference>
<feature type="transmembrane region" description="Helical" evidence="6">
    <location>
        <begin position="152"/>
        <end position="174"/>
    </location>
</feature>
<feature type="transmembrane region" description="Helical" evidence="6">
    <location>
        <begin position="267"/>
        <end position="291"/>
    </location>
</feature>
<dbReference type="OrthoDB" id="9814608at2"/>
<sequence>MGALRKLAGQTIIYGFSNIISRLLNYLLVPYYTHLLSPGEYGPVNIIYAIIPFLFAIYTYGLETSYFRFSQNRDDRKAVLGTSSVSIIFSTFLFTFLLLHYKQVIAGWITLPHHPEYVTYFAWILFFDTLGVIPFARLRLEERPVKYAVIKISGIVVNILFNVFSLSICPWLLHHGHHWVVLFYNPYEKIGYIFIANILSSAFAWLLLWKEFFHIEWQFNFRLWWRIMKYSLPLVIVGFAGMVNETMDRAWFLPHYLPYDHAKNDYLIGVYSANYKLAILITLFIQAFRLGAEPFFFQQSTYANAKQTYARVMKYFVMVVSIMFLFVAMYLPVWKLFLRRPAYWEGLYVVPYLLAANMFLGIYYNLTIWFKLTDRTRMGAYITVFTALLAFILNYWWIPIWGYFGSALATMVCYLVQMVICYVLGQKYYPIPYAVKKLVSIMVMAFLFYAVYWLINRYLLSPQDPYRIAWPSLLLATVLFCTYVYILYRIEKPYLQPLSWSGKMKNKKLNF</sequence>
<evidence type="ECO:0000256" key="5">
    <source>
        <dbReference type="ARBA" id="ARBA00023136"/>
    </source>
</evidence>
<dbReference type="GO" id="GO:0005886">
    <property type="term" value="C:plasma membrane"/>
    <property type="evidence" value="ECO:0007669"/>
    <property type="project" value="UniProtKB-SubCell"/>
</dbReference>
<dbReference type="STRING" id="1393122.SAMN05660895_0918"/>
<feature type="transmembrane region" description="Helical" evidence="6">
    <location>
        <begin position="230"/>
        <end position="247"/>
    </location>
</feature>
<dbReference type="PANTHER" id="PTHR30250">
    <property type="entry name" value="PST FAMILY PREDICTED COLANIC ACID TRANSPORTER"/>
    <property type="match status" value="1"/>
</dbReference>
<protein>
    <submittedName>
        <fullName evidence="7">Membrane protein involved in the export of O-antigen and teichoic acid</fullName>
    </submittedName>
</protein>
<dbReference type="EMBL" id="FPCJ01000001">
    <property type="protein sequence ID" value="SFV30884.1"/>
    <property type="molecule type" value="Genomic_DNA"/>
</dbReference>
<feature type="transmembrane region" description="Helical" evidence="6">
    <location>
        <begin position="45"/>
        <end position="66"/>
    </location>
</feature>
<dbReference type="AlphaFoldDB" id="A0A1I7N874"/>
<feature type="transmembrane region" description="Helical" evidence="6">
    <location>
        <begin position="346"/>
        <end position="366"/>
    </location>
</feature>
<reference evidence="8" key="1">
    <citation type="submission" date="2016-10" db="EMBL/GenBank/DDBJ databases">
        <authorList>
            <person name="Varghese N."/>
            <person name="Submissions S."/>
        </authorList>
    </citation>
    <scope>NUCLEOTIDE SEQUENCE [LARGE SCALE GENOMIC DNA]</scope>
    <source>
        <strain evidence="8">DSM 14807</strain>
    </source>
</reference>
<feature type="transmembrane region" description="Helical" evidence="6">
    <location>
        <begin position="312"/>
        <end position="334"/>
    </location>
</feature>
<organism evidence="7 8">
    <name type="scientific">Thermoflavifilum thermophilum</name>
    <dbReference type="NCBI Taxonomy" id="1393122"/>
    <lineage>
        <taxon>Bacteria</taxon>
        <taxon>Pseudomonadati</taxon>
        <taxon>Bacteroidota</taxon>
        <taxon>Chitinophagia</taxon>
        <taxon>Chitinophagales</taxon>
        <taxon>Chitinophagaceae</taxon>
        <taxon>Thermoflavifilum</taxon>
    </lineage>
</organism>
<feature type="transmembrane region" description="Helical" evidence="6">
    <location>
        <begin position="403"/>
        <end position="425"/>
    </location>
</feature>
<evidence type="ECO:0000313" key="8">
    <source>
        <dbReference type="Proteomes" id="UP000199537"/>
    </source>
</evidence>
<evidence type="ECO:0000256" key="2">
    <source>
        <dbReference type="ARBA" id="ARBA00022475"/>
    </source>
</evidence>
<evidence type="ECO:0000256" key="4">
    <source>
        <dbReference type="ARBA" id="ARBA00022989"/>
    </source>
</evidence>
<keyword evidence="4 6" id="KW-1133">Transmembrane helix</keyword>